<evidence type="ECO:0000313" key="2">
    <source>
        <dbReference type="EMBL" id="KAJ3990597.1"/>
    </source>
</evidence>
<dbReference type="EMBL" id="MU791840">
    <property type="protein sequence ID" value="KAJ3990597.1"/>
    <property type="molecule type" value="Genomic_DNA"/>
</dbReference>
<protein>
    <submittedName>
        <fullName evidence="2">Uncharacterized protein</fullName>
    </submittedName>
</protein>
<gene>
    <name evidence="2" type="ORF">F5050DRAFT_1813840</name>
</gene>
<evidence type="ECO:0000256" key="1">
    <source>
        <dbReference type="SAM" id="MobiDB-lite"/>
    </source>
</evidence>
<feature type="region of interest" description="Disordered" evidence="1">
    <location>
        <begin position="13"/>
        <end position="36"/>
    </location>
</feature>
<keyword evidence="3" id="KW-1185">Reference proteome</keyword>
<feature type="compositionally biased region" description="Polar residues" evidence="1">
    <location>
        <begin position="19"/>
        <end position="36"/>
    </location>
</feature>
<organism evidence="2 3">
    <name type="scientific">Lentinula boryana</name>
    <dbReference type="NCBI Taxonomy" id="40481"/>
    <lineage>
        <taxon>Eukaryota</taxon>
        <taxon>Fungi</taxon>
        <taxon>Dikarya</taxon>
        <taxon>Basidiomycota</taxon>
        <taxon>Agaricomycotina</taxon>
        <taxon>Agaricomycetes</taxon>
        <taxon>Agaricomycetidae</taxon>
        <taxon>Agaricales</taxon>
        <taxon>Marasmiineae</taxon>
        <taxon>Omphalotaceae</taxon>
        <taxon>Lentinula</taxon>
    </lineage>
</organism>
<comment type="caution">
    <text evidence="2">The sequence shown here is derived from an EMBL/GenBank/DDBJ whole genome shotgun (WGS) entry which is preliminary data.</text>
</comment>
<evidence type="ECO:0000313" key="3">
    <source>
        <dbReference type="Proteomes" id="UP001163828"/>
    </source>
</evidence>
<sequence>MSDYEKFFARALKRAPASSERTTPQHSTASDSSNEVQVSIERLLAKKRKRNTPEDYDLHLTSSVILDKELPLEPVSPESALDSVSLLLAQQAFAHITPARSVSDGIQKPHRTNYGASAANAVLEASRIQKIVDNALDSFAPLNIESAMSTAMSTAIQSILTEAENSSVHARSSLETISHPTAQEKVQEVYSALTRLDESILRWRVVYPDTAAVKVDNRTRFSRVLAIMQTHIHMFQASTLLT</sequence>
<name>A0ABQ8PVX9_9AGAR</name>
<reference evidence="2" key="1">
    <citation type="submission" date="2022-08" db="EMBL/GenBank/DDBJ databases">
        <authorList>
            <consortium name="DOE Joint Genome Institute"/>
            <person name="Min B."/>
            <person name="Riley R."/>
            <person name="Sierra-Patev S."/>
            <person name="Naranjo-Ortiz M."/>
            <person name="Looney B."/>
            <person name="Konkel Z."/>
            <person name="Slot J.C."/>
            <person name="Sakamoto Y."/>
            <person name="Steenwyk J.L."/>
            <person name="Rokas A."/>
            <person name="Carro J."/>
            <person name="Camarero S."/>
            <person name="Ferreira P."/>
            <person name="Molpeceres G."/>
            <person name="Ruiz-Duenas F.J."/>
            <person name="Serrano A."/>
            <person name="Henrissat B."/>
            <person name="Drula E."/>
            <person name="Hughes K.W."/>
            <person name="Mata J.L."/>
            <person name="Ishikawa N.K."/>
            <person name="Vargas-Isla R."/>
            <person name="Ushijima S."/>
            <person name="Smith C.A."/>
            <person name="Ahrendt S."/>
            <person name="Andreopoulos W."/>
            <person name="He G."/>
            <person name="Labutti K."/>
            <person name="Lipzen A."/>
            <person name="Ng V."/>
            <person name="Sandor L."/>
            <person name="Barry K."/>
            <person name="Martinez A.T."/>
            <person name="Xiao Y."/>
            <person name="Gibbons J.G."/>
            <person name="Terashima K."/>
            <person name="Hibbett D.S."/>
            <person name="Grigoriev I.V."/>
        </authorList>
    </citation>
    <scope>NUCLEOTIDE SEQUENCE</scope>
    <source>
        <strain evidence="2">TFB10827</strain>
    </source>
</reference>
<dbReference type="Proteomes" id="UP001163828">
    <property type="component" value="Unassembled WGS sequence"/>
</dbReference>
<proteinExistence type="predicted"/>
<accession>A0ABQ8PVX9</accession>